<gene>
    <name evidence="2" type="ORF">SAMN02910297_01375</name>
    <name evidence="1" type="ORF">YLM1_0431</name>
</gene>
<reference evidence="4" key="4">
    <citation type="submission" date="2016-10" db="EMBL/GenBank/DDBJ databases">
        <authorList>
            <person name="Varghese N."/>
        </authorList>
    </citation>
    <scope>NUCLEOTIDE SEQUENCE [LARGE SCALE GENOMIC DNA]</scope>
    <source>
        <strain evidence="4">DSM 16632</strain>
    </source>
</reference>
<dbReference type="EMBL" id="FOTL01000023">
    <property type="protein sequence ID" value="SFL62965.1"/>
    <property type="molecule type" value="Genomic_DNA"/>
</dbReference>
<name>A0A126QYS9_METOL</name>
<dbReference type="Proteomes" id="UP000066376">
    <property type="component" value="Chromosome"/>
</dbReference>
<dbReference type="STRING" id="294671.YLM1_0431"/>
<protein>
    <submittedName>
        <fullName evidence="1">Uncharacterized protein</fullName>
    </submittedName>
</protein>
<dbReference type="AlphaFoldDB" id="A0A126QYS9"/>
<dbReference type="GeneID" id="28488730"/>
<dbReference type="KEGG" id="mol:YLM1_0431"/>
<accession>A0A126QYS9</accession>
<evidence type="ECO:0000313" key="1">
    <source>
        <dbReference type="EMBL" id="AMK14988.1"/>
    </source>
</evidence>
<dbReference type="RefSeq" id="WP_067145857.1">
    <property type="nucleotide sequence ID" value="NZ_CP014265.1"/>
</dbReference>
<dbReference type="OrthoDB" id="78026at2157"/>
<proteinExistence type="predicted"/>
<evidence type="ECO:0000313" key="2">
    <source>
        <dbReference type="EMBL" id="SFL62965.1"/>
    </source>
</evidence>
<evidence type="ECO:0000313" key="3">
    <source>
        <dbReference type="Proteomes" id="UP000066376"/>
    </source>
</evidence>
<evidence type="ECO:0000313" key="4">
    <source>
        <dbReference type="Proteomes" id="UP000183442"/>
    </source>
</evidence>
<organism evidence="1 3">
    <name type="scientific">Methanobrevibacter olleyae</name>
    <dbReference type="NCBI Taxonomy" id="294671"/>
    <lineage>
        <taxon>Archaea</taxon>
        <taxon>Methanobacteriati</taxon>
        <taxon>Methanobacteriota</taxon>
        <taxon>Methanomada group</taxon>
        <taxon>Methanobacteria</taxon>
        <taxon>Methanobacteriales</taxon>
        <taxon>Methanobacteriaceae</taxon>
        <taxon>Methanobrevibacter</taxon>
    </lineage>
</organism>
<keyword evidence="3" id="KW-1185">Reference proteome</keyword>
<reference evidence="3" key="2">
    <citation type="submission" date="2016-02" db="EMBL/GenBank/DDBJ databases">
        <title>The draft genome sequence of the rumen methanogen Methanobrevibacter olleyae YLM1.</title>
        <authorList>
            <consortium name="New Zealand Agricultural Greenhouse Gas Research Centre/Pastoral Greenhouse Gas Research Consortium"/>
            <person name="Kelly W.J."/>
            <person name="Li D."/>
            <person name="Lambie S.C."/>
            <person name="Attwood G.T."/>
            <person name="Altermann E."/>
            <person name="Leahy S.C."/>
        </authorList>
    </citation>
    <scope>NUCLEOTIDE SEQUENCE [LARGE SCALE GENOMIC DNA]</scope>
    <source>
        <strain evidence="3">YLM1</strain>
    </source>
</reference>
<dbReference type="EMBL" id="CP014265">
    <property type="protein sequence ID" value="AMK14988.1"/>
    <property type="molecule type" value="Genomic_DNA"/>
</dbReference>
<dbReference type="Proteomes" id="UP000183442">
    <property type="component" value="Unassembled WGS sequence"/>
</dbReference>
<reference evidence="1 3" key="1">
    <citation type="journal article" date="2016" name="Genome Announc.">
        <title>Draft Genome Sequence of the Rumen Methanogen Methanobrevibacter olleyae YLM1.</title>
        <authorList>
            <person name="Kelly W.J."/>
            <person name="Li D."/>
            <person name="Lambie S.C."/>
            <person name="Cox F."/>
            <person name="Attwood G.T."/>
            <person name="Altermann E."/>
            <person name="Leahy S.C."/>
        </authorList>
    </citation>
    <scope>NUCLEOTIDE SEQUENCE [LARGE SCALE GENOMIC DNA]</scope>
    <source>
        <strain evidence="1 3">YLM1</strain>
    </source>
</reference>
<dbReference type="PATRIC" id="fig|294671.3.peg.447"/>
<sequence>MASIEEAAEKKFKSRIRKLKKCNKDEEEKEKFFNQLGLSFTISLPNKNPEKQDDMITLYTNPDGNIVFAEYGYSEEDQFTQMDISEKDLKIIIDSFSDFELKLLE</sequence>
<reference evidence="2" key="3">
    <citation type="submission" date="2016-10" db="EMBL/GenBank/DDBJ databases">
        <authorList>
            <person name="de Groot N.N."/>
        </authorList>
    </citation>
    <scope>NUCLEOTIDE SEQUENCE [LARGE SCALE GENOMIC DNA]</scope>
    <source>
        <strain evidence="2">DSM 16632</strain>
    </source>
</reference>